<organism evidence="4">
    <name type="scientific">Tanacetum cinerariifolium</name>
    <name type="common">Dalmatian daisy</name>
    <name type="synonym">Chrysanthemum cinerariifolium</name>
    <dbReference type="NCBI Taxonomy" id="118510"/>
    <lineage>
        <taxon>Eukaryota</taxon>
        <taxon>Viridiplantae</taxon>
        <taxon>Streptophyta</taxon>
        <taxon>Embryophyta</taxon>
        <taxon>Tracheophyta</taxon>
        <taxon>Spermatophyta</taxon>
        <taxon>Magnoliopsida</taxon>
        <taxon>eudicotyledons</taxon>
        <taxon>Gunneridae</taxon>
        <taxon>Pentapetalae</taxon>
        <taxon>asterids</taxon>
        <taxon>campanulids</taxon>
        <taxon>Asterales</taxon>
        <taxon>Asteraceae</taxon>
        <taxon>Asteroideae</taxon>
        <taxon>Anthemideae</taxon>
        <taxon>Anthemidinae</taxon>
        <taxon>Tanacetum</taxon>
    </lineage>
</organism>
<dbReference type="InterPro" id="IPR036875">
    <property type="entry name" value="Znf_CCHC_sf"/>
</dbReference>
<dbReference type="PROSITE" id="PS50158">
    <property type="entry name" value="ZF_CCHC"/>
    <property type="match status" value="1"/>
</dbReference>
<feature type="region of interest" description="Disordered" evidence="2">
    <location>
        <begin position="52"/>
        <end position="74"/>
    </location>
</feature>
<gene>
    <name evidence="4" type="ORF">Tci_057897</name>
</gene>
<dbReference type="GO" id="GO:0003676">
    <property type="term" value="F:nucleic acid binding"/>
    <property type="evidence" value="ECO:0007669"/>
    <property type="project" value="InterPro"/>
</dbReference>
<dbReference type="PANTHER" id="PTHR24559:SF444">
    <property type="entry name" value="REVERSE TRANSCRIPTASE DOMAIN-CONTAINING PROTEIN"/>
    <property type="match status" value="1"/>
</dbReference>
<evidence type="ECO:0000313" key="4">
    <source>
        <dbReference type="EMBL" id="GEU85919.1"/>
    </source>
</evidence>
<evidence type="ECO:0000259" key="3">
    <source>
        <dbReference type="PROSITE" id="PS50158"/>
    </source>
</evidence>
<evidence type="ECO:0000256" key="1">
    <source>
        <dbReference type="PROSITE-ProRule" id="PRU00047"/>
    </source>
</evidence>
<keyword evidence="4" id="KW-0808">Transferase</keyword>
<dbReference type="SUPFAM" id="SSF56672">
    <property type="entry name" value="DNA/RNA polymerases"/>
    <property type="match status" value="1"/>
</dbReference>
<feature type="region of interest" description="Disordered" evidence="2">
    <location>
        <begin position="1403"/>
        <end position="1432"/>
    </location>
</feature>
<name>A0A6L2NKD1_TANCI</name>
<dbReference type="Pfam" id="PF24626">
    <property type="entry name" value="SH3_Tf2-1"/>
    <property type="match status" value="1"/>
</dbReference>
<dbReference type="InterPro" id="IPR001878">
    <property type="entry name" value="Znf_CCHC"/>
</dbReference>
<accession>A0A6L2NKD1</accession>
<feature type="region of interest" description="Disordered" evidence="2">
    <location>
        <begin position="1239"/>
        <end position="1261"/>
    </location>
</feature>
<keyword evidence="1" id="KW-0479">Metal-binding</keyword>
<proteinExistence type="predicted"/>
<sequence length="1616" mass="183110">MSSASSAVTYTFVYTDSESGRLFWGADEELSDGGSTRVIVYGYDGLPMRPVAPPSPDYIPGLEEPQTPPVPQDEDDREPMFIQPHDPNYVPKPMYTEYIPLEDEHVLPAEEQPLPLIDSPTVKSSGYVAEEMMEMMMTAIHLGMTLTMRMRTRRTRIEEEEEHLAPADSFIAIPTVELAAISLLPEAEVERLLAMPTPPPSPLASLSLPSARERLARCTAPSACPSPPPILSPLLPSSGCLTQIQTLRMASTQALIDAVTAALPSPPPIYIPPPVDYRDDIPETEMPPRKRLCLSTLGSRYEIGESSTTRPIRGRGIDYGFLSTLDVETRRSRIGEVGVTELAELHEHDTRDLYALLEDAQDSRTRISQRVTMDLRIMAPGEIKKLEIELWNLKVKGNDVPAYIERFQELTLICTKFVSNETEKIDKYIGELPDKIYGSVKASKPKTLGETIELANDLMDQKLRTYLERANPKGNGCFECGAPWHFKRDCPKLKNIDRGNISTKKEEDKSEGKQLKDVPIVRDFTEVFLKDLPGLPPARPVEFQIDLILGSALVARAPYRLAPSEMKEFSEQLQQLSDKGFIRPSSSPWGAPDKKEHEEHLKEILELLKNEELYAKFSKCEFWISKYPDVHPPSQETSDEVFQANHYIQNKESFENPSNKIAVSSSNPEEPPQDFGMRQLIRKECYVEASEEQKQSMEDTMLELVKICQEKEFLCIHDDIDYLIESAINSKLFLINSNSQRLEKEQQEVKNVVEQPAERRNRNIQSLKNFRVIHKNSISFTNTSQISSIHAIAPVLSTKEPEHLLSMRYEHLSITLKTEYNEVIESNAENLLPIPSECEVTSEDEIECDVPDKDDCSPAFTTFSNPLFKDNDDLNSSDDESLPDEDVPAEDFKIYLNPLFDEDEINSDKLDPHCFNIESDFVESLLNRDTFIDSSSKFDFSGELAHVNPEIPKYDFDFEEKIHLIENLLYDNSSPRPPEELNAEIANTIVESIPSLPIPVQDEEVDLFLSDNLIPPGIENFADDLEDAETDAGEEIPVVMNDKDEDVDYSYFIIVMFDKDRQKSYADLKRKQMDFEGGDRVMLKVSPWKGVVRFSKRGKLNLRYVRPFKVLSKVGKVAYRLELPQEIHVDDKLQFVEEPVEIMEREIRRLKRSWIPLVKVRWNSRRGLEFTWEREDSFRMKYPHLFTYRASSSTTRSLWVLPYLLKPTTTLVVMSSASSVVTYTSVYTDSEPWRPVASPSPDYIPGPKEPQTLQVPQDEDEREPMFIQPHDPDYVSVPMYPEYIPLEGEYVLLVEGQPLPHVDAPTVASDPEEDPEEYDDDETEDGMVDYPMDEGDDRDDDVDSSGDDADDEDEDEKDEEEEEEEHLALADSVVVIPTVELLQAAISLSPEAEVERLLAMPTPPPSPLASLSPPSTGERLARCTTPSACPSPPTIPSPLLPSSGFPTQIQTLRMASTQELIDVVTVALPSPPLPPLPPLLYIPTPVARRDDIPETEMLPHKRSCLFTLGFRYEIGESSTTRPTRGQGIDYGFVSTLDVEARRRGIREIEVTDLAELHEHDTQDLYALLEDAQDSRTRISQRVTMDSQRVDLLMENKIAHQETILIVKEEAYAAREA</sequence>
<keyword evidence="1" id="KW-0863">Zinc-finger</keyword>
<dbReference type="InterPro" id="IPR043502">
    <property type="entry name" value="DNA/RNA_pol_sf"/>
</dbReference>
<keyword evidence="4" id="KW-0548">Nucleotidyltransferase</keyword>
<feature type="compositionally biased region" description="Acidic residues" evidence="2">
    <location>
        <begin position="1310"/>
        <end position="1365"/>
    </location>
</feature>
<comment type="caution">
    <text evidence="4">The sequence shown here is derived from an EMBL/GenBank/DDBJ whole genome shotgun (WGS) entry which is preliminary data.</text>
</comment>
<evidence type="ECO:0000256" key="2">
    <source>
        <dbReference type="SAM" id="MobiDB-lite"/>
    </source>
</evidence>
<protein>
    <submittedName>
        <fullName evidence="4">Putative reverse transcriptase domain-containing protein</fullName>
    </submittedName>
</protein>
<feature type="domain" description="CCHC-type" evidence="3">
    <location>
        <begin position="477"/>
        <end position="492"/>
    </location>
</feature>
<dbReference type="GO" id="GO:0008270">
    <property type="term" value="F:zinc ion binding"/>
    <property type="evidence" value="ECO:0007669"/>
    <property type="project" value="UniProtKB-KW"/>
</dbReference>
<dbReference type="InterPro" id="IPR053134">
    <property type="entry name" value="RNA-dir_DNA_polymerase"/>
</dbReference>
<dbReference type="InterPro" id="IPR056924">
    <property type="entry name" value="SH3_Tf2-1"/>
</dbReference>
<feature type="region of interest" description="Disordered" evidence="2">
    <location>
        <begin position="1301"/>
        <end position="1370"/>
    </location>
</feature>
<dbReference type="EMBL" id="BKCJ010009209">
    <property type="protein sequence ID" value="GEU85919.1"/>
    <property type="molecule type" value="Genomic_DNA"/>
</dbReference>
<reference evidence="4" key="1">
    <citation type="journal article" date="2019" name="Sci. Rep.">
        <title>Draft genome of Tanacetum cinerariifolium, the natural source of mosquito coil.</title>
        <authorList>
            <person name="Yamashiro T."/>
            <person name="Shiraishi A."/>
            <person name="Satake H."/>
            <person name="Nakayama K."/>
        </authorList>
    </citation>
    <scope>NUCLEOTIDE SEQUENCE</scope>
</reference>
<dbReference type="Gene3D" id="3.10.10.10">
    <property type="entry name" value="HIV Type 1 Reverse Transcriptase, subunit A, domain 1"/>
    <property type="match status" value="1"/>
</dbReference>
<dbReference type="PANTHER" id="PTHR24559">
    <property type="entry name" value="TRANSPOSON TY3-I GAG-POL POLYPROTEIN"/>
    <property type="match status" value="1"/>
</dbReference>
<keyword evidence="4" id="KW-0695">RNA-directed DNA polymerase</keyword>
<dbReference type="GO" id="GO:0003964">
    <property type="term" value="F:RNA-directed DNA polymerase activity"/>
    <property type="evidence" value="ECO:0007669"/>
    <property type="project" value="UniProtKB-KW"/>
</dbReference>
<dbReference type="SUPFAM" id="SSF57756">
    <property type="entry name" value="Retrovirus zinc finger-like domains"/>
    <property type="match status" value="1"/>
</dbReference>
<keyword evidence="1" id="KW-0862">Zinc</keyword>